<reference evidence="6 9" key="2">
    <citation type="submission" date="2023-08" db="EMBL/GenBank/DDBJ databases">
        <title>Bioegradation of LLDPE and BLDPE plastic by marine bacteria from coast plastic debris.</title>
        <authorList>
            <person name="Rong Z."/>
        </authorList>
    </citation>
    <scope>NUCLEOTIDE SEQUENCE [LARGE SCALE GENOMIC DNA]</scope>
    <source>
        <strain evidence="6 9">Z-2</strain>
    </source>
</reference>
<proteinExistence type="inferred from homology"/>
<dbReference type="NCBIfam" id="NF005878">
    <property type="entry name" value="PRK07825.1"/>
    <property type="match status" value="1"/>
</dbReference>
<evidence type="ECO:0000256" key="4">
    <source>
        <dbReference type="SAM" id="MobiDB-lite"/>
    </source>
</evidence>
<evidence type="ECO:0000313" key="8">
    <source>
        <dbReference type="Proteomes" id="UP000183180"/>
    </source>
</evidence>
<dbReference type="PRINTS" id="PR00081">
    <property type="entry name" value="GDHRDH"/>
</dbReference>
<feature type="domain" description="Ketoreductase" evidence="5">
    <location>
        <begin position="23"/>
        <end position="201"/>
    </location>
</feature>
<keyword evidence="9" id="KW-1185">Reference proteome</keyword>
<accession>A0A1H2LR63</accession>
<dbReference type="CDD" id="cd05233">
    <property type="entry name" value="SDR_c"/>
    <property type="match status" value="1"/>
</dbReference>
<dbReference type="FunFam" id="3.40.50.720:FF:000084">
    <property type="entry name" value="Short-chain dehydrogenase reductase"/>
    <property type="match status" value="1"/>
</dbReference>
<dbReference type="AlphaFoldDB" id="A0A1H2LR63"/>
<dbReference type="GO" id="GO:0016491">
    <property type="term" value="F:oxidoreductase activity"/>
    <property type="evidence" value="ECO:0007669"/>
    <property type="project" value="UniProtKB-KW"/>
</dbReference>
<organism evidence="7 8">
    <name type="scientific">Gordonia westfalica</name>
    <dbReference type="NCBI Taxonomy" id="158898"/>
    <lineage>
        <taxon>Bacteria</taxon>
        <taxon>Bacillati</taxon>
        <taxon>Actinomycetota</taxon>
        <taxon>Actinomycetes</taxon>
        <taxon>Mycobacteriales</taxon>
        <taxon>Gordoniaceae</taxon>
        <taxon>Gordonia</taxon>
    </lineage>
</organism>
<evidence type="ECO:0000313" key="6">
    <source>
        <dbReference type="EMBL" id="MDS1113826.1"/>
    </source>
</evidence>
<keyword evidence="2" id="KW-0560">Oxidoreductase</keyword>
<evidence type="ECO:0000256" key="1">
    <source>
        <dbReference type="ARBA" id="ARBA00006484"/>
    </source>
</evidence>
<dbReference type="InterPro" id="IPR036291">
    <property type="entry name" value="NAD(P)-bd_dom_sf"/>
</dbReference>
<feature type="region of interest" description="Disordered" evidence="4">
    <location>
        <begin position="281"/>
        <end position="311"/>
    </location>
</feature>
<dbReference type="STRING" id="158898.SAMN04488548_136740"/>
<dbReference type="Pfam" id="PF00106">
    <property type="entry name" value="adh_short"/>
    <property type="match status" value="1"/>
</dbReference>
<dbReference type="OrthoDB" id="9775296at2"/>
<feature type="compositionally biased region" description="Basic and acidic residues" evidence="4">
    <location>
        <begin position="298"/>
        <end position="311"/>
    </location>
</feature>
<dbReference type="EMBL" id="JAVLUS010000006">
    <property type="protein sequence ID" value="MDS1113826.1"/>
    <property type="molecule type" value="Genomic_DNA"/>
</dbReference>
<dbReference type="Proteomes" id="UP000183180">
    <property type="component" value="Unassembled WGS sequence"/>
</dbReference>
<reference evidence="7 8" key="1">
    <citation type="submission" date="2016-10" db="EMBL/GenBank/DDBJ databases">
        <authorList>
            <person name="de Groot N.N."/>
        </authorList>
    </citation>
    <scope>NUCLEOTIDE SEQUENCE [LARGE SCALE GENOMIC DNA]</scope>
    <source>
        <strain evidence="7 8">DSM 44215</strain>
    </source>
</reference>
<dbReference type="PRINTS" id="PR00080">
    <property type="entry name" value="SDRFAMILY"/>
</dbReference>
<evidence type="ECO:0000313" key="7">
    <source>
        <dbReference type="EMBL" id="SDU83419.1"/>
    </source>
</evidence>
<sequence>MSLRDKLSRTPDHDAIRAACKDKVVVITGGARGIGFETATQLFRAGAKVAIGDVDGEAVGKAAADLGIEGVEVDVTKRESFDAFLSEVESRLGPIDVLVNNAGIMPVGPFLSYDDTIIRRTFDIDVLGVIIGCQEAARRMAPRRTGHIVNIASTAGRIPTPGLTIYNGAKAAVIEFSEALGAELEPEGVTVSAVLPTFTRTALISGLQTNKFIQTVAPEEVAAIVVETIAKPVTRVYAPRSMRWADSSPLFPQAMKRFSRKLTKLDSIFLSPDQEARAAYSSRIRGEKVVDPAPGAERAGRSDKESTRLSS</sequence>
<dbReference type="RefSeq" id="WP_074854075.1">
    <property type="nucleotide sequence ID" value="NZ_FNLM01000036.1"/>
</dbReference>
<evidence type="ECO:0000256" key="3">
    <source>
        <dbReference type="RuleBase" id="RU000363"/>
    </source>
</evidence>
<dbReference type="InterPro" id="IPR057326">
    <property type="entry name" value="KR_dom"/>
</dbReference>
<protein>
    <submittedName>
        <fullName evidence="6">SDR family oxidoreductase</fullName>
    </submittedName>
    <submittedName>
        <fullName evidence="7">Short-chain dehydrogenase</fullName>
    </submittedName>
</protein>
<dbReference type="InterPro" id="IPR020904">
    <property type="entry name" value="Sc_DH/Rdtase_CS"/>
</dbReference>
<evidence type="ECO:0000313" key="9">
    <source>
        <dbReference type="Proteomes" id="UP001265083"/>
    </source>
</evidence>
<name>A0A1H2LR63_9ACTN</name>
<dbReference type="Gene3D" id="3.40.50.720">
    <property type="entry name" value="NAD(P)-binding Rossmann-like Domain"/>
    <property type="match status" value="1"/>
</dbReference>
<dbReference type="InterPro" id="IPR002347">
    <property type="entry name" value="SDR_fam"/>
</dbReference>
<dbReference type="Proteomes" id="UP001265083">
    <property type="component" value="Unassembled WGS sequence"/>
</dbReference>
<gene>
    <name evidence="6" type="ORF">RD149_08600</name>
    <name evidence="7" type="ORF">SAMN04488548_136740</name>
</gene>
<dbReference type="PANTHER" id="PTHR43391">
    <property type="entry name" value="RETINOL DEHYDROGENASE-RELATED"/>
    <property type="match status" value="1"/>
</dbReference>
<dbReference type="SUPFAM" id="SSF51735">
    <property type="entry name" value="NAD(P)-binding Rossmann-fold domains"/>
    <property type="match status" value="1"/>
</dbReference>
<dbReference type="EMBL" id="FNLM01000036">
    <property type="protein sequence ID" value="SDU83419.1"/>
    <property type="molecule type" value="Genomic_DNA"/>
</dbReference>
<dbReference type="PANTHER" id="PTHR43391:SF12">
    <property type="entry name" value="OXIDOREDUCTASE EPHD-RELATED"/>
    <property type="match status" value="1"/>
</dbReference>
<evidence type="ECO:0000259" key="5">
    <source>
        <dbReference type="SMART" id="SM00822"/>
    </source>
</evidence>
<comment type="similarity">
    <text evidence="1 3">Belongs to the short-chain dehydrogenases/reductases (SDR) family.</text>
</comment>
<evidence type="ECO:0000256" key="2">
    <source>
        <dbReference type="ARBA" id="ARBA00023002"/>
    </source>
</evidence>
<dbReference type="PROSITE" id="PS00061">
    <property type="entry name" value="ADH_SHORT"/>
    <property type="match status" value="1"/>
</dbReference>
<dbReference type="SMART" id="SM00822">
    <property type="entry name" value="PKS_KR"/>
    <property type="match status" value="1"/>
</dbReference>